<accession>A0A2W3YV08</accession>
<comment type="caution">
    <text evidence="1">The sequence shown here is derived from an EMBL/GenBank/DDBJ whole genome shotgun (WGS) entry which is preliminary data.</text>
</comment>
<protein>
    <submittedName>
        <fullName evidence="1">Uncharacterized protein</fullName>
    </submittedName>
</protein>
<proteinExistence type="predicted"/>
<dbReference type="RefSeq" id="WP_111248316.1">
    <property type="nucleotide sequence ID" value="NZ_PIEU01000099.1"/>
</dbReference>
<gene>
    <name evidence="1" type="ORF">CI088_11690</name>
</gene>
<dbReference type="Proteomes" id="UP000249828">
    <property type="component" value="Unassembled WGS sequence"/>
</dbReference>
<keyword evidence="2" id="KW-1185">Reference proteome</keyword>
<evidence type="ECO:0000313" key="1">
    <source>
        <dbReference type="EMBL" id="PZL71738.1"/>
    </source>
</evidence>
<sequence>MNQENGTVLKTKNKQPIKAISYQDLYLLKETLEQLQSWTAVLELLDEFFANRLLPLDKKKIIKEFHSLSRIYGMFMDDFSTCTDDLENQVEKLMVKEKVKVSQ</sequence>
<dbReference type="AlphaFoldDB" id="A0A2W3YV08"/>
<organism evidence="1 2">
    <name type="scientific">Enterococcus plantarum</name>
    <dbReference type="NCBI Taxonomy" id="1077675"/>
    <lineage>
        <taxon>Bacteria</taxon>
        <taxon>Bacillati</taxon>
        <taxon>Bacillota</taxon>
        <taxon>Bacilli</taxon>
        <taxon>Lactobacillales</taxon>
        <taxon>Enterococcaceae</taxon>
        <taxon>Enterococcus</taxon>
    </lineage>
</organism>
<evidence type="ECO:0000313" key="2">
    <source>
        <dbReference type="Proteomes" id="UP000249828"/>
    </source>
</evidence>
<reference evidence="1 2" key="1">
    <citation type="submission" date="2017-11" db="EMBL/GenBank/DDBJ databases">
        <title>Draft genome sequence of Enterococcus plantarum TRW2 strain isolated from lettuce.</title>
        <authorList>
            <person name="Kim E.B."/>
            <person name="Marco M.L."/>
            <person name="Williams T.R."/>
            <person name="You I.H."/>
        </authorList>
    </citation>
    <scope>NUCLEOTIDE SEQUENCE [LARGE SCALE GENOMIC DNA]</scope>
    <source>
        <strain evidence="1 2">TRW2</strain>
    </source>
</reference>
<dbReference type="EMBL" id="PIEU01000099">
    <property type="protein sequence ID" value="PZL71738.1"/>
    <property type="molecule type" value="Genomic_DNA"/>
</dbReference>
<name>A0A2W3YV08_9ENTE</name>